<dbReference type="EMBL" id="FNGP01000010">
    <property type="protein sequence ID" value="SDL83191.1"/>
    <property type="molecule type" value="Genomic_DNA"/>
</dbReference>
<organism evidence="1 2">
    <name type="scientific">Tessaracoccus oleiagri</name>
    <dbReference type="NCBI Taxonomy" id="686624"/>
    <lineage>
        <taxon>Bacteria</taxon>
        <taxon>Bacillati</taxon>
        <taxon>Actinomycetota</taxon>
        <taxon>Actinomycetes</taxon>
        <taxon>Propionibacteriales</taxon>
        <taxon>Propionibacteriaceae</taxon>
        <taxon>Tessaracoccus</taxon>
    </lineage>
</organism>
<dbReference type="OrthoDB" id="3737762at2"/>
<name>A0A1G9NA30_9ACTN</name>
<gene>
    <name evidence="1" type="ORF">SAMN04488242_2972</name>
</gene>
<dbReference type="AlphaFoldDB" id="A0A1G9NA30"/>
<evidence type="ECO:0000313" key="1">
    <source>
        <dbReference type="EMBL" id="SDL83191.1"/>
    </source>
</evidence>
<evidence type="ECO:0000313" key="2">
    <source>
        <dbReference type="Proteomes" id="UP000199475"/>
    </source>
</evidence>
<evidence type="ECO:0008006" key="3">
    <source>
        <dbReference type="Google" id="ProtNLM"/>
    </source>
</evidence>
<keyword evidence="2" id="KW-1185">Reference proteome</keyword>
<protein>
    <recommendedName>
        <fullName evidence="3">TadE-like protein</fullName>
    </recommendedName>
</protein>
<accession>A0A1G9NA30</accession>
<dbReference type="RefSeq" id="WP_093253883.1">
    <property type="nucleotide sequence ID" value="NZ_FNGP01000010.1"/>
</dbReference>
<dbReference type="Proteomes" id="UP000199475">
    <property type="component" value="Unassembled WGS sequence"/>
</dbReference>
<reference evidence="1 2" key="1">
    <citation type="submission" date="2016-10" db="EMBL/GenBank/DDBJ databases">
        <authorList>
            <person name="de Groot N.N."/>
        </authorList>
    </citation>
    <scope>NUCLEOTIDE SEQUENCE [LARGE SCALE GENOMIC DNA]</scope>
    <source>
        <strain evidence="1 2">CGMCC 1.9159</strain>
    </source>
</reference>
<proteinExistence type="predicted"/>
<sequence length="90" mass="9212">MYSWAETTAQAAAQDGARAAAAFNGTAAHGRAVALAAADNGSLDTIRTDVRRGPRISSATVTGRALAVIPLFPVTFSVTADAPTERLTQP</sequence>